<dbReference type="GO" id="GO:0046872">
    <property type="term" value="F:metal ion binding"/>
    <property type="evidence" value="ECO:0007669"/>
    <property type="project" value="UniProtKB-KW"/>
</dbReference>
<dbReference type="GO" id="GO:0016846">
    <property type="term" value="F:carbon-sulfur lyase activity"/>
    <property type="evidence" value="ECO:0007669"/>
    <property type="project" value="InterPro"/>
</dbReference>
<dbReference type="Gene3D" id="3.90.1590.10">
    <property type="entry name" value="glutathione-dependent formaldehyde- activating enzyme (gfa)"/>
    <property type="match status" value="1"/>
</dbReference>
<evidence type="ECO:0000256" key="2">
    <source>
        <dbReference type="ARBA" id="ARBA00022723"/>
    </source>
</evidence>
<evidence type="ECO:0000313" key="7">
    <source>
        <dbReference type="Proteomes" id="UP000243807"/>
    </source>
</evidence>
<reference evidence="6 7" key="1">
    <citation type="submission" date="2017-01" db="EMBL/GenBank/DDBJ databases">
        <title>Draft sequence of Acidihalobacter ferrooxidans strain DSM 14175 (strain V8).</title>
        <authorList>
            <person name="Khaleque H.N."/>
            <person name="Ramsay J.P."/>
            <person name="Murphy R.J.T."/>
            <person name="Kaksonen A.H."/>
            <person name="Boxall N.J."/>
            <person name="Watkin E.L.J."/>
        </authorList>
    </citation>
    <scope>NUCLEOTIDE SEQUENCE [LARGE SCALE GENOMIC DNA]</scope>
    <source>
        <strain evidence="6 7">V8</strain>
    </source>
</reference>
<keyword evidence="3" id="KW-0862">Zinc</keyword>
<feature type="domain" description="CENP-V/GFA" evidence="5">
    <location>
        <begin position="15"/>
        <end position="116"/>
    </location>
</feature>
<dbReference type="InterPro" id="IPR006913">
    <property type="entry name" value="CENP-V/GFA"/>
</dbReference>
<name>A0A1P8UKP2_9GAMM</name>
<keyword evidence="2" id="KW-0479">Metal-binding</keyword>
<dbReference type="KEGG" id="afy:BW247_16020"/>
<dbReference type="AlphaFoldDB" id="A0A1P8UKP2"/>
<dbReference type="SUPFAM" id="SSF51316">
    <property type="entry name" value="Mss4-like"/>
    <property type="match status" value="1"/>
</dbReference>
<protein>
    <submittedName>
        <fullName evidence="6">Aldehyde-activating protein</fullName>
    </submittedName>
</protein>
<dbReference type="OrthoDB" id="4188830at2"/>
<keyword evidence="4" id="KW-0456">Lyase</keyword>
<keyword evidence="7" id="KW-1185">Reference proteome</keyword>
<dbReference type="Proteomes" id="UP000243807">
    <property type="component" value="Chromosome"/>
</dbReference>
<accession>A0A1P8UKP2</accession>
<sequence length="146" mass="16080">MLPSCQGAFWEKALIEGGCHCGACRYAVETNALDDVAVCHCSICRRTTGGTHVTWATVPIASFRWTEGEPRRYSAVAGSERHFCPDCGAQMALWTVLSPGTLDISVTTLDHADHYPPNRHIWVGSRLAWVSLDDALAQEDEENYPD</sequence>
<evidence type="ECO:0000256" key="3">
    <source>
        <dbReference type="ARBA" id="ARBA00022833"/>
    </source>
</evidence>
<comment type="similarity">
    <text evidence="1">Belongs to the Gfa family.</text>
</comment>
<proteinExistence type="inferred from homology"/>
<dbReference type="InterPro" id="IPR011057">
    <property type="entry name" value="Mss4-like_sf"/>
</dbReference>
<evidence type="ECO:0000313" key="6">
    <source>
        <dbReference type="EMBL" id="APZ44411.1"/>
    </source>
</evidence>
<dbReference type="PROSITE" id="PS51891">
    <property type="entry name" value="CENP_V_GFA"/>
    <property type="match status" value="1"/>
</dbReference>
<evidence type="ECO:0000256" key="1">
    <source>
        <dbReference type="ARBA" id="ARBA00005495"/>
    </source>
</evidence>
<dbReference type="EMBL" id="CP019434">
    <property type="protein sequence ID" value="APZ44411.1"/>
    <property type="molecule type" value="Genomic_DNA"/>
</dbReference>
<organism evidence="6 7">
    <name type="scientific">Acidihalobacter ferrooxydans</name>
    <dbReference type="NCBI Taxonomy" id="1765967"/>
    <lineage>
        <taxon>Bacteria</taxon>
        <taxon>Pseudomonadati</taxon>
        <taxon>Pseudomonadota</taxon>
        <taxon>Gammaproteobacteria</taxon>
        <taxon>Chromatiales</taxon>
        <taxon>Ectothiorhodospiraceae</taxon>
        <taxon>Acidihalobacter</taxon>
    </lineage>
</organism>
<dbReference type="PANTHER" id="PTHR33337:SF40">
    <property type="entry name" value="CENP-V_GFA DOMAIN-CONTAINING PROTEIN-RELATED"/>
    <property type="match status" value="1"/>
</dbReference>
<gene>
    <name evidence="6" type="ORF">BW247_16020</name>
</gene>
<dbReference type="PANTHER" id="PTHR33337">
    <property type="entry name" value="GFA DOMAIN-CONTAINING PROTEIN"/>
    <property type="match status" value="1"/>
</dbReference>
<dbReference type="Pfam" id="PF04828">
    <property type="entry name" value="GFA"/>
    <property type="match status" value="1"/>
</dbReference>
<evidence type="ECO:0000256" key="4">
    <source>
        <dbReference type="ARBA" id="ARBA00023239"/>
    </source>
</evidence>
<evidence type="ECO:0000259" key="5">
    <source>
        <dbReference type="PROSITE" id="PS51891"/>
    </source>
</evidence>
<dbReference type="STRING" id="1765967.BW247_16020"/>